<organism evidence="12">
    <name type="scientific">hydrothermal vent metagenome</name>
    <dbReference type="NCBI Taxonomy" id="652676"/>
    <lineage>
        <taxon>unclassified sequences</taxon>
        <taxon>metagenomes</taxon>
        <taxon>ecological metagenomes</taxon>
    </lineage>
</organism>
<evidence type="ECO:0000256" key="4">
    <source>
        <dbReference type="ARBA" id="ARBA00012740"/>
    </source>
</evidence>
<keyword evidence="8 12" id="KW-0378">Hydrolase</keyword>
<evidence type="ECO:0000256" key="2">
    <source>
        <dbReference type="ARBA" id="ARBA00010669"/>
    </source>
</evidence>
<dbReference type="PROSITE" id="PS51747">
    <property type="entry name" value="CYT_DCMP_DEAMINASES_2"/>
    <property type="match status" value="1"/>
</dbReference>
<keyword evidence="9" id="KW-0862">Zinc</keyword>
<sequence>SLVSRDLFYMQHALELARRAQAEDEVPVGALLVQDDEVIGEGWNRPIGTHDPSAHAEIRALRAAARARSNYRLPGTTLYVTLEPCIMCAGAIVHARIQRVVFGARDPKTGAAGSVFDILNSDQHNHGVQIREGVLAEECGQLLTDFFRARRKK</sequence>
<dbReference type="SUPFAM" id="SSF53927">
    <property type="entry name" value="Cytidine deaminase-like"/>
    <property type="match status" value="1"/>
</dbReference>
<dbReference type="EMBL" id="UOFZ01000040">
    <property type="protein sequence ID" value="VAX12457.1"/>
    <property type="molecule type" value="Genomic_DNA"/>
</dbReference>
<protein>
    <recommendedName>
        <fullName evidence="5">tRNA-specific adenosine deaminase 2</fullName>
        <ecNumber evidence="4">3.5.4.33</ecNumber>
    </recommendedName>
</protein>
<comment type="subunit">
    <text evidence="3">Homodimer.</text>
</comment>
<dbReference type="InterPro" id="IPR016192">
    <property type="entry name" value="APOBEC/CMP_deaminase_Zn-bd"/>
</dbReference>
<feature type="non-terminal residue" evidence="12">
    <location>
        <position position="1"/>
    </location>
</feature>
<reference evidence="12" key="1">
    <citation type="submission" date="2018-06" db="EMBL/GenBank/DDBJ databases">
        <authorList>
            <person name="Zhirakovskaya E."/>
        </authorList>
    </citation>
    <scope>NUCLEOTIDE SEQUENCE</scope>
</reference>
<dbReference type="EC" id="3.5.4.33" evidence="4"/>
<gene>
    <name evidence="12" type="ORF">MNBD_GAMMA24-162</name>
</gene>
<keyword evidence="6" id="KW-0819">tRNA processing</keyword>
<evidence type="ECO:0000256" key="9">
    <source>
        <dbReference type="ARBA" id="ARBA00022833"/>
    </source>
</evidence>
<evidence type="ECO:0000256" key="3">
    <source>
        <dbReference type="ARBA" id="ARBA00011738"/>
    </source>
</evidence>
<evidence type="ECO:0000256" key="5">
    <source>
        <dbReference type="ARBA" id="ARBA00019216"/>
    </source>
</evidence>
<dbReference type="HAMAP" id="MF_00972">
    <property type="entry name" value="tRNA_aden_deaminase"/>
    <property type="match status" value="1"/>
</dbReference>
<evidence type="ECO:0000256" key="6">
    <source>
        <dbReference type="ARBA" id="ARBA00022694"/>
    </source>
</evidence>
<evidence type="ECO:0000313" key="12">
    <source>
        <dbReference type="EMBL" id="VAX12457.1"/>
    </source>
</evidence>
<dbReference type="Gene3D" id="3.40.140.10">
    <property type="entry name" value="Cytidine Deaminase, domain 2"/>
    <property type="match status" value="1"/>
</dbReference>
<evidence type="ECO:0000259" key="11">
    <source>
        <dbReference type="PROSITE" id="PS51747"/>
    </source>
</evidence>
<dbReference type="GO" id="GO:0002100">
    <property type="term" value="P:tRNA wobble adenosine to inosine editing"/>
    <property type="evidence" value="ECO:0007669"/>
    <property type="project" value="InterPro"/>
</dbReference>
<evidence type="ECO:0000256" key="1">
    <source>
        <dbReference type="ARBA" id="ARBA00001947"/>
    </source>
</evidence>
<dbReference type="GO" id="GO:0052717">
    <property type="term" value="F:tRNA-specific adenosine-34 deaminase activity"/>
    <property type="evidence" value="ECO:0007669"/>
    <property type="project" value="UniProtKB-EC"/>
</dbReference>
<evidence type="ECO:0000256" key="8">
    <source>
        <dbReference type="ARBA" id="ARBA00022801"/>
    </source>
</evidence>
<dbReference type="InterPro" id="IPR016193">
    <property type="entry name" value="Cytidine_deaminase-like"/>
</dbReference>
<proteinExistence type="inferred from homology"/>
<evidence type="ECO:0000256" key="10">
    <source>
        <dbReference type="ARBA" id="ARBA00048045"/>
    </source>
</evidence>
<evidence type="ECO:0000256" key="7">
    <source>
        <dbReference type="ARBA" id="ARBA00022723"/>
    </source>
</evidence>
<dbReference type="InterPro" id="IPR028883">
    <property type="entry name" value="tRNA_aden_deaminase"/>
</dbReference>
<accession>A0A3B1C6D2</accession>
<dbReference type="PANTHER" id="PTHR11079:SF202">
    <property type="entry name" value="TRNA-SPECIFIC ADENOSINE DEAMINASE"/>
    <property type="match status" value="1"/>
</dbReference>
<dbReference type="GO" id="GO:0008270">
    <property type="term" value="F:zinc ion binding"/>
    <property type="evidence" value="ECO:0007669"/>
    <property type="project" value="InterPro"/>
</dbReference>
<comment type="catalytic activity">
    <reaction evidence="10">
        <text>adenosine(34) in tRNA + H2O + H(+) = inosine(34) in tRNA + NH4(+)</text>
        <dbReference type="Rhea" id="RHEA:43168"/>
        <dbReference type="Rhea" id="RHEA-COMP:10373"/>
        <dbReference type="Rhea" id="RHEA-COMP:10374"/>
        <dbReference type="ChEBI" id="CHEBI:15377"/>
        <dbReference type="ChEBI" id="CHEBI:15378"/>
        <dbReference type="ChEBI" id="CHEBI:28938"/>
        <dbReference type="ChEBI" id="CHEBI:74411"/>
        <dbReference type="ChEBI" id="CHEBI:82852"/>
        <dbReference type="EC" id="3.5.4.33"/>
    </reaction>
</comment>
<dbReference type="CDD" id="cd01285">
    <property type="entry name" value="nucleoside_deaminase"/>
    <property type="match status" value="1"/>
</dbReference>
<feature type="domain" description="CMP/dCMP-type deaminase" evidence="11">
    <location>
        <begin position="4"/>
        <end position="116"/>
    </location>
</feature>
<comment type="similarity">
    <text evidence="2">Belongs to the cytidine and deoxycytidylate deaminase family. ADAT2 subfamily.</text>
</comment>
<comment type="cofactor">
    <cofactor evidence="1">
        <name>Zn(2+)</name>
        <dbReference type="ChEBI" id="CHEBI:29105"/>
    </cofactor>
</comment>
<dbReference type="PANTHER" id="PTHR11079">
    <property type="entry name" value="CYTOSINE DEAMINASE FAMILY MEMBER"/>
    <property type="match status" value="1"/>
</dbReference>
<dbReference type="NCBIfam" id="NF008113">
    <property type="entry name" value="PRK10860.1"/>
    <property type="match status" value="1"/>
</dbReference>
<dbReference type="FunFam" id="3.40.140.10:FF:000005">
    <property type="entry name" value="tRNA-specific adenosine deaminase"/>
    <property type="match status" value="1"/>
</dbReference>
<dbReference type="Pfam" id="PF00383">
    <property type="entry name" value="dCMP_cyt_deam_1"/>
    <property type="match status" value="1"/>
</dbReference>
<name>A0A3B1C6D2_9ZZZZ</name>
<dbReference type="AlphaFoldDB" id="A0A3B1C6D2"/>
<dbReference type="PROSITE" id="PS00903">
    <property type="entry name" value="CYT_DCMP_DEAMINASES_1"/>
    <property type="match status" value="1"/>
</dbReference>
<keyword evidence="7" id="KW-0479">Metal-binding</keyword>
<dbReference type="InterPro" id="IPR002125">
    <property type="entry name" value="CMP_dCMP_dom"/>
</dbReference>